<comment type="caution">
    <text evidence="1">The sequence shown here is derived from an EMBL/GenBank/DDBJ whole genome shotgun (WGS) entry which is preliminary data.</text>
</comment>
<dbReference type="RefSeq" id="WP_284074942.1">
    <property type="nucleotide sequence ID" value="NZ_JAQTJH010000012.1"/>
</dbReference>
<sequence length="67" mass="7679">MIFAILLFSGCSNKEVVYVDRPTEVKVPVKCVVPETHCNFNKPTYTEVIKSQRTCIEDLRKNSEVCK</sequence>
<accession>A0AAW6VR91</accession>
<dbReference type="AlphaFoldDB" id="A0AAW6VR91"/>
<evidence type="ECO:0000313" key="1">
    <source>
        <dbReference type="EMBL" id="MDK2062776.1"/>
    </source>
</evidence>
<evidence type="ECO:0008006" key="3">
    <source>
        <dbReference type="Google" id="ProtNLM"/>
    </source>
</evidence>
<organism evidence="1 2">
    <name type="scientific">Aliarcobacter butzleri</name>
    <dbReference type="NCBI Taxonomy" id="28197"/>
    <lineage>
        <taxon>Bacteria</taxon>
        <taxon>Pseudomonadati</taxon>
        <taxon>Campylobacterota</taxon>
        <taxon>Epsilonproteobacteria</taxon>
        <taxon>Campylobacterales</taxon>
        <taxon>Arcobacteraceae</taxon>
        <taxon>Aliarcobacter</taxon>
    </lineage>
</organism>
<dbReference type="Proteomes" id="UP001237843">
    <property type="component" value="Unassembled WGS sequence"/>
</dbReference>
<name>A0AAW6VR91_9BACT</name>
<protein>
    <recommendedName>
        <fullName evidence="3">Lipoprotein</fullName>
    </recommendedName>
</protein>
<dbReference type="EMBL" id="JAQTJH010000012">
    <property type="protein sequence ID" value="MDK2062776.1"/>
    <property type="molecule type" value="Genomic_DNA"/>
</dbReference>
<reference evidence="1" key="2">
    <citation type="submission" date="2023-02" db="EMBL/GenBank/DDBJ databases">
        <authorList>
            <person name="Concha-Toloza M."/>
            <person name="Lopez-Cantillo M."/>
            <person name="Molina-Mora J."/>
            <person name="Collado L."/>
        </authorList>
    </citation>
    <scope>NUCLEOTIDE SEQUENCE</scope>
    <source>
        <strain evidence="1">FR1p273A</strain>
    </source>
</reference>
<proteinExistence type="predicted"/>
<gene>
    <name evidence="1" type="ORF">PT520_09630</name>
</gene>
<evidence type="ECO:0000313" key="2">
    <source>
        <dbReference type="Proteomes" id="UP001237843"/>
    </source>
</evidence>
<reference evidence="1" key="1">
    <citation type="journal article" date="2023" name="Antibiotics">
        <title>Genomic Characterization of Antibiotic-Resistant Campylobacterales Isolated from Chilean Poultry Meat.</title>
        <authorList>
            <person name="Concha-Toloza M."/>
            <person name="Lopez-Cantillo M."/>
            <person name="Molina-Mora J.A."/>
            <person name="Collado L."/>
        </authorList>
    </citation>
    <scope>NUCLEOTIDE SEQUENCE</scope>
    <source>
        <strain evidence="1">FR1p273A</strain>
    </source>
</reference>